<keyword evidence="2" id="KW-1185">Reference proteome</keyword>
<dbReference type="AlphaFoldDB" id="A0A2S0VV01"/>
<reference evidence="1 2" key="1">
    <citation type="submission" date="2018-01" db="EMBL/GenBank/DDBJ databases">
        <title>Genome sequence of a Cantenovulum-like bacteria.</title>
        <authorList>
            <person name="Tan W.R."/>
            <person name="Lau N.-S."/>
            <person name="Go F."/>
            <person name="Amirul A.-A.A."/>
        </authorList>
    </citation>
    <scope>NUCLEOTIDE SEQUENCE [LARGE SCALE GENOMIC DNA]</scope>
    <source>
        <strain evidence="1 2">CCB-QB4</strain>
    </source>
</reference>
<dbReference type="EMBL" id="CP026604">
    <property type="protein sequence ID" value="AWB67992.1"/>
    <property type="molecule type" value="Genomic_DNA"/>
</dbReference>
<dbReference type="KEGG" id="cate:C2869_16865"/>
<name>A0A2S0VV01_9ALTE</name>
<accession>A0A2S0VV01</accession>
<organism evidence="1 2">
    <name type="scientific">Saccharobesus litoralis</name>
    <dbReference type="NCBI Taxonomy" id="2172099"/>
    <lineage>
        <taxon>Bacteria</taxon>
        <taxon>Pseudomonadati</taxon>
        <taxon>Pseudomonadota</taxon>
        <taxon>Gammaproteobacteria</taxon>
        <taxon>Alteromonadales</taxon>
        <taxon>Alteromonadaceae</taxon>
        <taxon>Saccharobesus</taxon>
    </lineage>
</organism>
<dbReference type="RefSeq" id="WP_108604057.1">
    <property type="nucleotide sequence ID" value="NZ_CP026604.1"/>
</dbReference>
<dbReference type="Proteomes" id="UP000244441">
    <property type="component" value="Chromosome"/>
</dbReference>
<proteinExistence type="predicted"/>
<sequence length="126" mass="13278">MAACVANKECRNAWRPKGKSSEQKTKKTIRFGLGFCSGYATTFYCNVVSPVITIGANTTSAFAPHPYVKIGATGVGIVNYGATQCLCDASWLSKRSGFIAPAYPVLGAFDSGVNAGELIINLTSDD</sequence>
<evidence type="ECO:0000313" key="2">
    <source>
        <dbReference type="Proteomes" id="UP000244441"/>
    </source>
</evidence>
<evidence type="ECO:0000313" key="1">
    <source>
        <dbReference type="EMBL" id="AWB67992.1"/>
    </source>
</evidence>
<gene>
    <name evidence="1" type="ORF">C2869_16865</name>
</gene>
<protein>
    <submittedName>
        <fullName evidence="1">Uncharacterized protein</fullName>
    </submittedName>
</protein>